<dbReference type="AlphaFoldDB" id="A0A6M8ESD2"/>
<organism evidence="1 2">
    <name type="scientific">Arcobacter acticola</name>
    <dbReference type="NCBI Taxonomy" id="1849015"/>
    <lineage>
        <taxon>Bacteria</taxon>
        <taxon>Pseudomonadati</taxon>
        <taxon>Campylobacterota</taxon>
        <taxon>Epsilonproteobacteria</taxon>
        <taxon>Campylobacterales</taxon>
        <taxon>Arcobacteraceae</taxon>
        <taxon>Arcobacter</taxon>
    </lineage>
</organism>
<proteinExistence type="predicted"/>
<dbReference type="Pfam" id="PF07273">
    <property type="entry name" value="DUF1439"/>
    <property type="match status" value="1"/>
</dbReference>
<dbReference type="PROSITE" id="PS51257">
    <property type="entry name" value="PROKAR_LIPOPROTEIN"/>
    <property type="match status" value="1"/>
</dbReference>
<dbReference type="RefSeq" id="WP_172124193.1">
    <property type="nucleotide sequence ID" value="NZ_CP042652.1"/>
</dbReference>
<name>A0A6M8ESD2_9BACT</name>
<evidence type="ECO:0000313" key="1">
    <source>
        <dbReference type="EMBL" id="QKE27455.1"/>
    </source>
</evidence>
<dbReference type="InterPro" id="IPR010835">
    <property type="entry name" value="DUF1439"/>
</dbReference>
<dbReference type="Proteomes" id="UP000503483">
    <property type="component" value="Chromosome"/>
</dbReference>
<gene>
    <name evidence="1" type="ORF">AACT_0226</name>
</gene>
<reference evidence="1 2" key="1">
    <citation type="submission" date="2019-08" db="EMBL/GenBank/DDBJ databases">
        <title>Complete genome sequence of Arcobacter acticola.</title>
        <authorList>
            <person name="Miller W."/>
        </authorList>
    </citation>
    <scope>NUCLEOTIDE SEQUENCE [LARGE SCALE GENOMIC DNA]</scope>
    <source>
        <strain evidence="1 2">KCTC 52212</strain>
    </source>
</reference>
<dbReference type="KEGG" id="paco:AACT_0226"/>
<evidence type="ECO:0000313" key="2">
    <source>
        <dbReference type="Proteomes" id="UP000503483"/>
    </source>
</evidence>
<sequence length="179" mass="20517">MYLFKKTYIFTILSLILLFSGCIKKFDTDGLTLKIDERELNKTSEYFPIKQDFVFANIDIKQPNIFISNTNRLNANMNINLSTIFIPNAAGTFTLSGNPYFDKEKSAIFLKDIQIEELKFSNMNIDKNLTNLLFTNMKPVIDSIFSNIPVYTIDKSSFKGSFVKDVKIEDSELLVTFGL</sequence>
<accession>A0A6M8ESD2</accession>
<keyword evidence="2" id="KW-1185">Reference proteome</keyword>
<protein>
    <submittedName>
        <fullName evidence="1">DUF1439 domain-containing protein</fullName>
    </submittedName>
</protein>
<dbReference type="EMBL" id="CP042652">
    <property type="protein sequence ID" value="QKE27455.1"/>
    <property type="molecule type" value="Genomic_DNA"/>
</dbReference>
<dbReference type="Gene3D" id="3.15.10.40">
    <property type="entry name" value="Uncharacterised protein PF07273, DUF1439"/>
    <property type="match status" value="1"/>
</dbReference>